<dbReference type="AlphaFoldDB" id="A0ABD2QJB3"/>
<dbReference type="Proteomes" id="UP001626550">
    <property type="component" value="Unassembled WGS sequence"/>
</dbReference>
<proteinExistence type="predicted"/>
<reference evidence="1 2" key="1">
    <citation type="submission" date="2024-11" db="EMBL/GenBank/DDBJ databases">
        <title>Adaptive evolution of stress response genes in parasites aligns with host niche diversity.</title>
        <authorList>
            <person name="Hahn C."/>
            <person name="Resl P."/>
        </authorList>
    </citation>
    <scope>NUCLEOTIDE SEQUENCE [LARGE SCALE GENOMIC DNA]</scope>
    <source>
        <strain evidence="1">EGGRZ-B1_66</strain>
        <tissue evidence="1">Body</tissue>
    </source>
</reference>
<evidence type="ECO:0000313" key="2">
    <source>
        <dbReference type="Proteomes" id="UP001626550"/>
    </source>
</evidence>
<comment type="caution">
    <text evidence="1">The sequence shown here is derived from an EMBL/GenBank/DDBJ whole genome shotgun (WGS) entry which is preliminary data.</text>
</comment>
<gene>
    <name evidence="1" type="ORF">Ciccas_001697</name>
</gene>
<organism evidence="1 2">
    <name type="scientific">Cichlidogyrus casuarinus</name>
    <dbReference type="NCBI Taxonomy" id="1844966"/>
    <lineage>
        <taxon>Eukaryota</taxon>
        <taxon>Metazoa</taxon>
        <taxon>Spiralia</taxon>
        <taxon>Lophotrochozoa</taxon>
        <taxon>Platyhelminthes</taxon>
        <taxon>Monogenea</taxon>
        <taxon>Monopisthocotylea</taxon>
        <taxon>Dactylogyridea</taxon>
        <taxon>Ancyrocephalidae</taxon>
        <taxon>Cichlidogyrus</taxon>
    </lineage>
</organism>
<sequence length="91" mass="10591">MNRDLVGRDKELLSQQMNWFRGVVATKTEQNWRWYIFGLLMAQMFESYSIAVETASDPNAFRQAVLNWISHYCFLRIPNGSVIPNLSFSIA</sequence>
<keyword evidence="2" id="KW-1185">Reference proteome</keyword>
<dbReference type="EMBL" id="JBJKFK010000117">
    <property type="protein sequence ID" value="KAL3319628.1"/>
    <property type="molecule type" value="Genomic_DNA"/>
</dbReference>
<protein>
    <submittedName>
        <fullName evidence="1">Uncharacterized protein</fullName>
    </submittedName>
</protein>
<evidence type="ECO:0000313" key="1">
    <source>
        <dbReference type="EMBL" id="KAL3319628.1"/>
    </source>
</evidence>
<accession>A0ABD2QJB3</accession>
<name>A0ABD2QJB3_9PLAT</name>